<evidence type="ECO:0000313" key="1">
    <source>
        <dbReference type="EMBL" id="GFX93397.1"/>
    </source>
</evidence>
<organism evidence="1 2">
    <name type="scientific">Trichonephila clavipes</name>
    <name type="common">Golden silk orbweaver</name>
    <name type="synonym">Nephila clavipes</name>
    <dbReference type="NCBI Taxonomy" id="2585209"/>
    <lineage>
        <taxon>Eukaryota</taxon>
        <taxon>Metazoa</taxon>
        <taxon>Ecdysozoa</taxon>
        <taxon>Arthropoda</taxon>
        <taxon>Chelicerata</taxon>
        <taxon>Arachnida</taxon>
        <taxon>Araneae</taxon>
        <taxon>Araneomorphae</taxon>
        <taxon>Entelegynae</taxon>
        <taxon>Araneoidea</taxon>
        <taxon>Nephilidae</taxon>
        <taxon>Trichonephila</taxon>
    </lineage>
</organism>
<reference evidence="1" key="1">
    <citation type="submission" date="2020-08" db="EMBL/GenBank/DDBJ databases">
        <title>Multicomponent nature underlies the extraordinary mechanical properties of spider dragline silk.</title>
        <authorList>
            <person name="Kono N."/>
            <person name="Nakamura H."/>
            <person name="Mori M."/>
            <person name="Yoshida Y."/>
            <person name="Ohtoshi R."/>
            <person name="Malay A.D."/>
            <person name="Moran D.A.P."/>
            <person name="Tomita M."/>
            <person name="Numata K."/>
            <person name="Arakawa K."/>
        </authorList>
    </citation>
    <scope>NUCLEOTIDE SEQUENCE</scope>
</reference>
<dbReference type="Proteomes" id="UP000887159">
    <property type="component" value="Unassembled WGS sequence"/>
</dbReference>
<dbReference type="AlphaFoldDB" id="A0A8X6RIW9"/>
<keyword evidence="2" id="KW-1185">Reference proteome</keyword>
<accession>A0A8X6RIW9</accession>
<comment type="caution">
    <text evidence="1">The sequence shown here is derived from an EMBL/GenBank/DDBJ whole genome shotgun (WGS) entry which is preliminary data.</text>
</comment>
<evidence type="ECO:0000313" key="2">
    <source>
        <dbReference type="Proteomes" id="UP000887159"/>
    </source>
</evidence>
<name>A0A8X6RIW9_TRICX</name>
<gene>
    <name evidence="1" type="ORF">TNCV_152031</name>
</gene>
<proteinExistence type="predicted"/>
<sequence>MEDNSLSAIHYQMFPVDERYRVGAGRATIENPLSQGRLERDGHNVVLKYIVQICYIRIIKDRLQNLHKRYADRSNLVNRSFNSRMDNSSSFVATIRSKTKLLVAAAIRSKTKLLVATIRSKTKFLVAASWFLPVAVTETLIALLRP</sequence>
<protein>
    <submittedName>
        <fullName evidence="1">Uncharacterized protein</fullName>
    </submittedName>
</protein>
<dbReference type="EMBL" id="BMAU01021173">
    <property type="protein sequence ID" value="GFX93397.1"/>
    <property type="molecule type" value="Genomic_DNA"/>
</dbReference>